<dbReference type="OrthoDB" id="4814201at2"/>
<keyword evidence="6" id="KW-0812">Transmembrane</keyword>
<evidence type="ECO:0000313" key="10">
    <source>
        <dbReference type="EMBL" id="SIT43209.1"/>
    </source>
</evidence>
<dbReference type="PANTHER" id="PTHR24220">
    <property type="entry name" value="IMPORT ATP-BINDING PROTEIN"/>
    <property type="match status" value="1"/>
</dbReference>
<organism evidence="10 11">
    <name type="scientific">Paraburkholderia ribeironis</name>
    <dbReference type="NCBI Taxonomy" id="1247936"/>
    <lineage>
        <taxon>Bacteria</taxon>
        <taxon>Pseudomonadati</taxon>
        <taxon>Pseudomonadota</taxon>
        <taxon>Betaproteobacteria</taxon>
        <taxon>Burkholderiales</taxon>
        <taxon>Burkholderiaceae</taxon>
        <taxon>Paraburkholderia</taxon>
    </lineage>
</organism>
<keyword evidence="3" id="KW-0997">Cell inner membrane</keyword>
<dbReference type="InterPro" id="IPR003593">
    <property type="entry name" value="AAA+_ATPase"/>
</dbReference>
<evidence type="ECO:0000256" key="4">
    <source>
        <dbReference type="ARBA" id="ARBA00022741"/>
    </source>
</evidence>
<name>A0A1N7S7A1_9BURK</name>
<dbReference type="RefSeq" id="WP_094781024.1">
    <property type="nucleotide sequence ID" value="NZ_CYGX02000041.1"/>
</dbReference>
<dbReference type="CDD" id="cd03255">
    <property type="entry name" value="ABC_MJ0796_LolCDE_FtsE"/>
    <property type="match status" value="1"/>
</dbReference>
<dbReference type="STRING" id="1247936.BN2475_410030"/>
<dbReference type="GO" id="GO:0098796">
    <property type="term" value="C:membrane protein complex"/>
    <property type="evidence" value="ECO:0007669"/>
    <property type="project" value="UniProtKB-ARBA"/>
</dbReference>
<proteinExistence type="inferred from homology"/>
<dbReference type="GO" id="GO:0046677">
    <property type="term" value="P:response to antibiotic"/>
    <property type="evidence" value="ECO:0007669"/>
    <property type="project" value="UniProtKB-KW"/>
</dbReference>
<dbReference type="GO" id="GO:0005524">
    <property type="term" value="F:ATP binding"/>
    <property type="evidence" value="ECO:0007669"/>
    <property type="project" value="UniProtKB-KW"/>
</dbReference>
<keyword evidence="6" id="KW-1133">Transmembrane helix</keyword>
<dbReference type="PANTHER" id="PTHR24220:SF86">
    <property type="entry name" value="ABC TRANSPORTER ABCH.1"/>
    <property type="match status" value="1"/>
</dbReference>
<keyword evidence="11" id="KW-1185">Reference proteome</keyword>
<dbReference type="SUPFAM" id="SSF52540">
    <property type="entry name" value="P-loop containing nucleoside triphosphate hydrolases"/>
    <property type="match status" value="1"/>
</dbReference>
<protein>
    <submittedName>
        <fullName evidence="10">Lipoprotein-releasing system ATP-binding protein LolD</fullName>
        <ecNumber evidence="10">3.6.3.-</ecNumber>
    </submittedName>
</protein>
<keyword evidence="6" id="KW-0472">Membrane</keyword>
<comment type="similarity">
    <text evidence="8">Belongs to the ABC transporter superfamily. Macrolide exporter (TC 3.A.1.122) family.</text>
</comment>
<dbReference type="InterPro" id="IPR015854">
    <property type="entry name" value="ABC_transpr_LolD-like"/>
</dbReference>
<dbReference type="EC" id="3.6.3.-" evidence="10"/>
<dbReference type="InterPro" id="IPR017871">
    <property type="entry name" value="ABC_transporter-like_CS"/>
</dbReference>
<evidence type="ECO:0000256" key="1">
    <source>
        <dbReference type="ARBA" id="ARBA00022448"/>
    </source>
</evidence>
<reference evidence="10 11" key="1">
    <citation type="submission" date="2016-12" db="EMBL/GenBank/DDBJ databases">
        <authorList>
            <person name="Song W.-J."/>
            <person name="Kurnit D.M."/>
        </authorList>
    </citation>
    <scope>NUCLEOTIDE SEQUENCE [LARGE SCALE GENOMIC DNA]</scope>
    <source>
        <strain evidence="10 11">STM7296</strain>
    </source>
</reference>
<evidence type="ECO:0000256" key="8">
    <source>
        <dbReference type="ARBA" id="ARBA00038388"/>
    </source>
</evidence>
<dbReference type="InterPro" id="IPR003439">
    <property type="entry name" value="ABC_transporter-like_ATP-bd"/>
</dbReference>
<sequence length="227" mass="24972">MGLVELVGVSKQYALGESQVNALNGIDLKINSRDFLAIWGPSGSGKSSLLNLIGMVDKPSKGEVYLAGERVDQFDDDALAKKRNQFVGFIFQSFNLVPVLNAVENVMMPLQIRGTPVREAREIAKRHLNDVGLQDHFHKRPDQMSGGQRQRAAIARALAGSPSLVIADEPTANLDSDTSMRIIDLMRTLNQRDGVTFIFSTHDPRLLERVDNLIHLRDGSVVVQDGA</sequence>
<accession>A0A1N7S7A1</accession>
<keyword evidence="1" id="KW-0813">Transport</keyword>
<dbReference type="EMBL" id="CYGX02000041">
    <property type="protein sequence ID" value="SIT43209.1"/>
    <property type="molecule type" value="Genomic_DNA"/>
</dbReference>
<evidence type="ECO:0000256" key="6">
    <source>
        <dbReference type="ARBA" id="ARBA00022989"/>
    </source>
</evidence>
<keyword evidence="10" id="KW-0449">Lipoprotein</keyword>
<dbReference type="PROSITE" id="PS00211">
    <property type="entry name" value="ABC_TRANSPORTER_1"/>
    <property type="match status" value="1"/>
</dbReference>
<evidence type="ECO:0000313" key="11">
    <source>
        <dbReference type="Proteomes" id="UP000187012"/>
    </source>
</evidence>
<evidence type="ECO:0000256" key="5">
    <source>
        <dbReference type="ARBA" id="ARBA00022840"/>
    </source>
</evidence>
<keyword evidence="4" id="KW-0547">Nucleotide-binding</keyword>
<dbReference type="FunFam" id="3.40.50.300:FF:000032">
    <property type="entry name" value="Export ABC transporter ATP-binding protein"/>
    <property type="match status" value="1"/>
</dbReference>
<evidence type="ECO:0000259" key="9">
    <source>
        <dbReference type="PROSITE" id="PS50893"/>
    </source>
</evidence>
<dbReference type="Gene3D" id="3.40.50.300">
    <property type="entry name" value="P-loop containing nucleotide triphosphate hydrolases"/>
    <property type="match status" value="1"/>
</dbReference>
<keyword evidence="5 10" id="KW-0067">ATP-binding</keyword>
<evidence type="ECO:0000256" key="3">
    <source>
        <dbReference type="ARBA" id="ARBA00022519"/>
    </source>
</evidence>
<dbReference type="AlphaFoldDB" id="A0A1N7S7A1"/>
<dbReference type="SMART" id="SM00382">
    <property type="entry name" value="AAA"/>
    <property type="match status" value="1"/>
</dbReference>
<gene>
    <name evidence="10" type="primary">lolD</name>
    <name evidence="10" type="ORF">BN2475_410030</name>
</gene>
<dbReference type="Proteomes" id="UP000187012">
    <property type="component" value="Unassembled WGS sequence"/>
</dbReference>
<keyword evidence="7" id="KW-0046">Antibiotic resistance</keyword>
<dbReference type="Pfam" id="PF00005">
    <property type="entry name" value="ABC_tran"/>
    <property type="match status" value="1"/>
</dbReference>
<keyword evidence="10" id="KW-0378">Hydrolase</keyword>
<dbReference type="PROSITE" id="PS50893">
    <property type="entry name" value="ABC_TRANSPORTER_2"/>
    <property type="match status" value="1"/>
</dbReference>
<feature type="domain" description="ABC transporter" evidence="9">
    <location>
        <begin position="4"/>
        <end position="227"/>
    </location>
</feature>
<evidence type="ECO:0000256" key="7">
    <source>
        <dbReference type="ARBA" id="ARBA00023251"/>
    </source>
</evidence>
<dbReference type="InterPro" id="IPR027417">
    <property type="entry name" value="P-loop_NTPase"/>
</dbReference>
<dbReference type="GO" id="GO:0022857">
    <property type="term" value="F:transmembrane transporter activity"/>
    <property type="evidence" value="ECO:0007669"/>
    <property type="project" value="UniProtKB-ARBA"/>
</dbReference>
<dbReference type="GO" id="GO:0005886">
    <property type="term" value="C:plasma membrane"/>
    <property type="evidence" value="ECO:0007669"/>
    <property type="project" value="TreeGrafter"/>
</dbReference>
<keyword evidence="2" id="KW-1003">Cell membrane</keyword>
<evidence type="ECO:0000256" key="2">
    <source>
        <dbReference type="ARBA" id="ARBA00022475"/>
    </source>
</evidence>
<dbReference type="GO" id="GO:0016887">
    <property type="term" value="F:ATP hydrolysis activity"/>
    <property type="evidence" value="ECO:0007669"/>
    <property type="project" value="InterPro"/>
</dbReference>
<dbReference type="InterPro" id="IPR017911">
    <property type="entry name" value="MacB-like_ATP-bd"/>
</dbReference>